<dbReference type="SUPFAM" id="SSF56059">
    <property type="entry name" value="Glutathione synthetase ATP-binding domain-like"/>
    <property type="match status" value="1"/>
</dbReference>
<dbReference type="STRING" id="93625.A0A409XD28"/>
<dbReference type="AlphaFoldDB" id="A0A409XD28"/>
<evidence type="ECO:0000313" key="9">
    <source>
        <dbReference type="EMBL" id="PPQ88577.1"/>
    </source>
</evidence>
<dbReference type="InterPro" id="IPR011054">
    <property type="entry name" value="Rudment_hybrid_motif"/>
</dbReference>
<dbReference type="InParanoid" id="A0A409XD28"/>
<evidence type="ECO:0000256" key="1">
    <source>
        <dbReference type="ARBA" id="ARBA00001953"/>
    </source>
</evidence>
<dbReference type="SUPFAM" id="SSF52440">
    <property type="entry name" value="PreATP-grasp domain"/>
    <property type="match status" value="1"/>
</dbReference>
<dbReference type="PANTHER" id="PTHR45007:SF1">
    <property type="entry name" value="CARBOXYLASE, PUTATIVE (AFU_ORTHOLOGUE AFUA_5G07570)-RELATED"/>
    <property type="match status" value="1"/>
</dbReference>
<dbReference type="GO" id="GO:0016874">
    <property type="term" value="F:ligase activity"/>
    <property type="evidence" value="ECO:0007669"/>
    <property type="project" value="UniProtKB-KW"/>
</dbReference>
<dbReference type="InterPro" id="IPR005481">
    <property type="entry name" value="BC-like_N"/>
</dbReference>
<dbReference type="InterPro" id="IPR011053">
    <property type="entry name" value="Single_hybrid_motif"/>
</dbReference>
<evidence type="ECO:0000259" key="8">
    <source>
        <dbReference type="PROSITE" id="PS50979"/>
    </source>
</evidence>
<evidence type="ECO:0000256" key="5">
    <source>
        <dbReference type="ARBA" id="ARBA00023267"/>
    </source>
</evidence>
<dbReference type="CDD" id="cd06850">
    <property type="entry name" value="biotinyl_domain"/>
    <property type="match status" value="1"/>
</dbReference>
<dbReference type="PANTHER" id="PTHR45007">
    <property type="entry name" value="CARBOXYLASE, PUTATIVE (AFU_ORTHOLOGUE AFUA_5G07570)-RELATED"/>
    <property type="match status" value="1"/>
</dbReference>
<dbReference type="InterPro" id="IPR011764">
    <property type="entry name" value="Biotin_carboxylation_dom"/>
</dbReference>
<dbReference type="PROSITE" id="PS50975">
    <property type="entry name" value="ATP_GRASP"/>
    <property type="match status" value="1"/>
</dbReference>
<comment type="cofactor">
    <cofactor evidence="1">
        <name>biotin</name>
        <dbReference type="ChEBI" id="CHEBI:57586"/>
    </cofactor>
</comment>
<dbReference type="GO" id="GO:0046872">
    <property type="term" value="F:metal ion binding"/>
    <property type="evidence" value="ECO:0007669"/>
    <property type="project" value="InterPro"/>
</dbReference>
<reference evidence="9 10" key="1">
    <citation type="journal article" date="2018" name="Evol. Lett.">
        <title>Horizontal gene cluster transfer increased hallucinogenic mushroom diversity.</title>
        <authorList>
            <person name="Reynolds H.T."/>
            <person name="Vijayakumar V."/>
            <person name="Gluck-Thaler E."/>
            <person name="Korotkin H.B."/>
            <person name="Matheny P.B."/>
            <person name="Slot J.C."/>
        </authorList>
    </citation>
    <scope>NUCLEOTIDE SEQUENCE [LARGE SCALE GENOMIC DNA]</scope>
    <source>
        <strain evidence="9 10">2631</strain>
    </source>
</reference>
<keyword evidence="4 6" id="KW-0067">ATP-binding</keyword>
<dbReference type="InterPro" id="IPR005479">
    <property type="entry name" value="CPAse_ATP-bd"/>
</dbReference>
<sequence length="737" mass="79170">MTPKILVANRGEIAIRILRSASDLGWDTVAIYTENDTSHATYADEAVKLESVSDFLDVDTIVKIAYGTSCTHLHPGYGFLSESPNLPLALSQQQTAGKSVVFIGPSPNALRIASDKMLSRDLANSLNIPVAPGRHVSSADEIHAFSRSLGQKQGEMANGYPVMIKALDGGGGRGIRVVHNEDEVEKAFKRCLGESPSKQVFVEKALTGPGWKHIEIQVIGDGFSVSHLWERECSVQRRFQKIVEMAPSRLSRSTIQPLINASLKMANKLRYKGLGTFEFLVNAQSPTSGWAFLEINPRVQVEHTVTEEINNVDLVRAQLLLFSSSPTSSPPTLASLCLKHPPIPPTSYAIQLRLNAEDPLKGFQLAPGTLSTTDVVWPTGKGVRVDTWLTTGPSGDAQEAYWTVGTDFDSLLAKIIVKGSTFEEVTQRGIHALRELRVGDFGAGGRASKSVKNNAVVLAGTLRHADWLGTHGEVDTLWLERNLKEVIALGNEVLKRKSVRGLQISKATKRDVAGATEVAPVGGGGSVLLQPGTLFSLTMSPPSQSTSEGSEAGSTIKHSFTITSIERNAFPTVLSGTFLSTLPSPFSSVDSPTSGDPSSTPISFTLTRSTSASISAGQHQQFELADPNAAGHISSPMTGKIVDLHPALIQTQHNMVESRTGASAGRIKVRKGETLLVLSVMKMENVVAAPWDGYVQRVGKGVKAGVVLGESMLVCILERASDLHKEPRNDTSGRARM</sequence>
<keyword evidence="3 6" id="KW-0547">Nucleotide-binding</keyword>
<name>A0A409XD28_PSICY</name>
<evidence type="ECO:0000313" key="10">
    <source>
        <dbReference type="Proteomes" id="UP000283269"/>
    </source>
</evidence>
<dbReference type="PROSITE" id="PS50979">
    <property type="entry name" value="BC"/>
    <property type="match status" value="1"/>
</dbReference>
<dbReference type="SUPFAM" id="SSF51230">
    <property type="entry name" value="Single hybrid motif"/>
    <property type="match status" value="1"/>
</dbReference>
<dbReference type="InterPro" id="IPR016185">
    <property type="entry name" value="PreATP-grasp_dom_sf"/>
</dbReference>
<evidence type="ECO:0000256" key="6">
    <source>
        <dbReference type="PROSITE-ProRule" id="PRU00409"/>
    </source>
</evidence>
<protein>
    <recommendedName>
        <fullName evidence="11">Pyruvate carboxylase</fullName>
    </recommendedName>
</protein>
<feature type="domain" description="Biotin carboxylation" evidence="8">
    <location>
        <begin position="1"/>
        <end position="484"/>
    </location>
</feature>
<keyword evidence="10" id="KW-1185">Reference proteome</keyword>
<dbReference type="SUPFAM" id="SSF51246">
    <property type="entry name" value="Rudiment single hybrid motif"/>
    <property type="match status" value="1"/>
</dbReference>
<keyword evidence="5" id="KW-0092">Biotin</keyword>
<dbReference type="Proteomes" id="UP000283269">
    <property type="component" value="Unassembled WGS sequence"/>
</dbReference>
<dbReference type="Pfam" id="PF02786">
    <property type="entry name" value="CPSase_L_D2"/>
    <property type="match status" value="1"/>
</dbReference>
<evidence type="ECO:0000259" key="7">
    <source>
        <dbReference type="PROSITE" id="PS50975"/>
    </source>
</evidence>
<dbReference type="InterPro" id="IPR001882">
    <property type="entry name" value="Biotin_BS"/>
</dbReference>
<dbReference type="Gene3D" id="3.30.470.20">
    <property type="entry name" value="ATP-grasp fold, B domain"/>
    <property type="match status" value="1"/>
</dbReference>
<dbReference type="Gene3D" id="2.40.50.100">
    <property type="match status" value="1"/>
</dbReference>
<keyword evidence="2" id="KW-0436">Ligase</keyword>
<proteinExistence type="predicted"/>
<dbReference type="Pfam" id="PF00364">
    <property type="entry name" value="Biotin_lipoyl"/>
    <property type="match status" value="1"/>
</dbReference>
<dbReference type="InterPro" id="IPR005482">
    <property type="entry name" value="Biotin_COase_C"/>
</dbReference>
<dbReference type="Pfam" id="PF02785">
    <property type="entry name" value="Biotin_carb_C"/>
    <property type="match status" value="1"/>
</dbReference>
<organism evidence="9 10">
    <name type="scientific">Psilocybe cyanescens</name>
    <dbReference type="NCBI Taxonomy" id="93625"/>
    <lineage>
        <taxon>Eukaryota</taxon>
        <taxon>Fungi</taxon>
        <taxon>Dikarya</taxon>
        <taxon>Basidiomycota</taxon>
        <taxon>Agaricomycotina</taxon>
        <taxon>Agaricomycetes</taxon>
        <taxon>Agaricomycetidae</taxon>
        <taxon>Agaricales</taxon>
        <taxon>Agaricineae</taxon>
        <taxon>Strophariaceae</taxon>
        <taxon>Psilocybe</taxon>
    </lineage>
</organism>
<dbReference type="FunFam" id="3.30.1490.20:FF:000003">
    <property type="entry name" value="acetyl-CoA carboxylase isoform X1"/>
    <property type="match status" value="1"/>
</dbReference>
<gene>
    <name evidence="9" type="ORF">CVT25_009957</name>
</gene>
<dbReference type="PROSITE" id="PS00188">
    <property type="entry name" value="BIOTIN"/>
    <property type="match status" value="1"/>
</dbReference>
<comment type="caution">
    <text evidence="9">The sequence shown here is derived from an EMBL/GenBank/DDBJ whole genome shotgun (WGS) entry which is preliminary data.</text>
</comment>
<dbReference type="InterPro" id="IPR011761">
    <property type="entry name" value="ATP-grasp"/>
</dbReference>
<dbReference type="OrthoDB" id="196847at2759"/>
<feature type="domain" description="ATP-grasp" evidence="7">
    <location>
        <begin position="120"/>
        <end position="323"/>
    </location>
</feature>
<dbReference type="SMART" id="SM00878">
    <property type="entry name" value="Biotin_carb_C"/>
    <property type="match status" value="1"/>
</dbReference>
<evidence type="ECO:0000256" key="3">
    <source>
        <dbReference type="ARBA" id="ARBA00022741"/>
    </source>
</evidence>
<dbReference type="Pfam" id="PF00289">
    <property type="entry name" value="Biotin_carb_N"/>
    <property type="match status" value="1"/>
</dbReference>
<evidence type="ECO:0008006" key="11">
    <source>
        <dbReference type="Google" id="ProtNLM"/>
    </source>
</evidence>
<dbReference type="GO" id="GO:0005524">
    <property type="term" value="F:ATP binding"/>
    <property type="evidence" value="ECO:0007669"/>
    <property type="project" value="UniProtKB-UniRule"/>
</dbReference>
<evidence type="ECO:0000256" key="2">
    <source>
        <dbReference type="ARBA" id="ARBA00022598"/>
    </source>
</evidence>
<dbReference type="EMBL" id="NHYD01002059">
    <property type="protein sequence ID" value="PPQ88577.1"/>
    <property type="molecule type" value="Genomic_DNA"/>
</dbReference>
<dbReference type="InterPro" id="IPR000089">
    <property type="entry name" value="Biotin_lipoyl"/>
</dbReference>
<evidence type="ECO:0000256" key="4">
    <source>
        <dbReference type="ARBA" id="ARBA00022840"/>
    </source>
</evidence>
<accession>A0A409XD28</accession>
<dbReference type="PROSITE" id="PS00867">
    <property type="entry name" value="CPSASE_2"/>
    <property type="match status" value="1"/>
</dbReference>